<dbReference type="SUPFAM" id="SSF56219">
    <property type="entry name" value="DNase I-like"/>
    <property type="match status" value="1"/>
</dbReference>
<dbReference type="Pfam" id="PF14529">
    <property type="entry name" value="Exo_endo_phos_2"/>
    <property type="match status" value="1"/>
</dbReference>
<dbReference type="PRINTS" id="PR01345">
    <property type="entry name" value="CERVTRCPTASE"/>
</dbReference>
<feature type="domain" description="Reverse transcriptase" evidence="1">
    <location>
        <begin position="460"/>
        <end position="724"/>
    </location>
</feature>
<name>A0A8K0EIP6_BRALA</name>
<keyword evidence="3" id="KW-1185">Reference proteome</keyword>
<evidence type="ECO:0000313" key="3">
    <source>
        <dbReference type="Proteomes" id="UP000838412"/>
    </source>
</evidence>
<dbReference type="SUPFAM" id="SSF56672">
    <property type="entry name" value="DNA/RNA polymerases"/>
    <property type="match status" value="1"/>
</dbReference>
<dbReference type="Gene3D" id="3.60.10.10">
    <property type="entry name" value="Endonuclease/exonuclease/phosphatase"/>
    <property type="match status" value="1"/>
</dbReference>
<accession>A0A8K0EIP6</accession>
<proteinExistence type="predicted"/>
<dbReference type="InterPro" id="IPR043502">
    <property type="entry name" value="DNA/RNA_pol_sf"/>
</dbReference>
<sequence length="917" mass="103970">MIVLCEVIPKAQTAPLQLCTLSMEGYEMFLNFDPDQRNLGASGRRGILIFVKKSLNMSICEMSFEQTGFHEYLFLDCDKGSRDGLIVGCVYRSPSSDPKDSTDKLCKLLTLASRKEAKHLVIMGDINIKEVDWEAKCTTAGNNHHSQLLLDCLDDNFMFQHVTRPTRYRVNQTPSTLDLVITNEEDTVGEIQYDPGLGKGDHCCLSFNICCQAQAPTHDTLRRNYNKASYTKARQDLQVIDWDGELNCTDVSEAWSNFSGILNNIIDECVPQSRSKQRPDKLYMNSQAMKAKKKKRKAWGRWKQTKAHADFIRYAIERNSLRSLTRDLRSKFEHRLVKDIKNNPKSFWKYTKSRLHVRQKVGALVRSDGSTAQTDQEKAEELNNFFASVFTSEYLSTIPRVDARQSETTLGSLEVTEEAVRKKLEALNPNKSAGPDNIHPRILRELAGELAYPLAILFNKSLKSAKLPEEWQVAHITPIHKKGARTQAGNYRPVSLTSVVGKTMEAIIRDALVGHMSAGNHFTDAQHGFVPGRSCMTQLLVVLEEWTQLLEKGEAIDAIYLDFRKAFDAVPHQRLLCKLGSYGVKGDLYNWVKDFLASRKQRVVLNGTSSSWTPVRSGIPQGSVLGPVLFVVYINDLPEAVSSTVRIFADDSKLYQGVKDNEGRVNLQKDLEALRDWSASWQLPFNVGKCKVLHMGNNNNRQIYTLGDQVLEETTAEKDLGVTVDNHLKFHTHTAQAKNKGSQMLGLIKKSFANLDEQTLPILFKTMVRPHLEYGNVIWGPHYKAGKQELEKVQRRATKMVPSLRELPYSTRLQRLKLPTLEYRRLRGDMIQVFKIMNGIDRIPVQSFFAPVEQSVTRGHSLKLQVPLAKTRARSQVFSVRTVSSWNALPESVVSADSVNQFKSRLDKHWDCQKYVT</sequence>
<dbReference type="EMBL" id="OV696687">
    <property type="protein sequence ID" value="CAH1254740.1"/>
    <property type="molecule type" value="Genomic_DNA"/>
</dbReference>
<evidence type="ECO:0000313" key="2">
    <source>
        <dbReference type="EMBL" id="CAH1254740.1"/>
    </source>
</evidence>
<dbReference type="AlphaFoldDB" id="A0A8K0EIP6"/>
<dbReference type="InterPro" id="IPR005135">
    <property type="entry name" value="Endo/exonuclease/phosphatase"/>
</dbReference>
<dbReference type="GO" id="GO:0007508">
    <property type="term" value="P:larval heart development"/>
    <property type="evidence" value="ECO:0007669"/>
    <property type="project" value="TreeGrafter"/>
</dbReference>
<dbReference type="PROSITE" id="PS50878">
    <property type="entry name" value="RT_POL"/>
    <property type="match status" value="1"/>
</dbReference>
<dbReference type="OrthoDB" id="416454at2759"/>
<reference evidence="2" key="1">
    <citation type="submission" date="2022-01" db="EMBL/GenBank/DDBJ databases">
        <authorList>
            <person name="Braso-Vives M."/>
        </authorList>
    </citation>
    <scope>NUCLEOTIDE SEQUENCE</scope>
</reference>
<dbReference type="GO" id="GO:0031012">
    <property type="term" value="C:extracellular matrix"/>
    <property type="evidence" value="ECO:0007669"/>
    <property type="project" value="TreeGrafter"/>
</dbReference>
<dbReference type="InterPro" id="IPR000477">
    <property type="entry name" value="RT_dom"/>
</dbReference>
<gene>
    <name evidence="2" type="primary">Hypp1398</name>
    <name evidence="2" type="ORF">BLAG_LOCUS14030</name>
</gene>
<dbReference type="Proteomes" id="UP000838412">
    <property type="component" value="Chromosome 2"/>
</dbReference>
<dbReference type="GO" id="GO:0061343">
    <property type="term" value="P:cell adhesion involved in heart morphogenesis"/>
    <property type="evidence" value="ECO:0007669"/>
    <property type="project" value="TreeGrafter"/>
</dbReference>
<dbReference type="PANTHER" id="PTHR33395:SF22">
    <property type="entry name" value="REVERSE TRANSCRIPTASE DOMAIN-CONTAINING PROTEIN"/>
    <property type="match status" value="1"/>
</dbReference>
<dbReference type="CDD" id="cd01650">
    <property type="entry name" value="RT_nLTR_like"/>
    <property type="match status" value="1"/>
</dbReference>
<organism evidence="2 3">
    <name type="scientific">Branchiostoma lanceolatum</name>
    <name type="common">Common lancelet</name>
    <name type="synonym">Amphioxus lanceolatum</name>
    <dbReference type="NCBI Taxonomy" id="7740"/>
    <lineage>
        <taxon>Eukaryota</taxon>
        <taxon>Metazoa</taxon>
        <taxon>Chordata</taxon>
        <taxon>Cephalochordata</taxon>
        <taxon>Leptocardii</taxon>
        <taxon>Amphioxiformes</taxon>
        <taxon>Branchiostomatidae</taxon>
        <taxon>Branchiostoma</taxon>
    </lineage>
</organism>
<dbReference type="InterPro" id="IPR036691">
    <property type="entry name" value="Endo/exonu/phosph_ase_sf"/>
</dbReference>
<evidence type="ECO:0000259" key="1">
    <source>
        <dbReference type="PROSITE" id="PS50878"/>
    </source>
</evidence>
<protein>
    <submittedName>
        <fullName evidence="2">Hypp1398 protein</fullName>
    </submittedName>
</protein>
<dbReference type="GO" id="GO:0003824">
    <property type="term" value="F:catalytic activity"/>
    <property type="evidence" value="ECO:0007669"/>
    <property type="project" value="InterPro"/>
</dbReference>
<dbReference type="PANTHER" id="PTHR33395">
    <property type="entry name" value="TRANSCRIPTASE, PUTATIVE-RELATED-RELATED"/>
    <property type="match status" value="1"/>
</dbReference>
<dbReference type="Pfam" id="PF00078">
    <property type="entry name" value="RVT_1"/>
    <property type="match status" value="1"/>
</dbReference>